<dbReference type="Proteomes" id="UP000784294">
    <property type="component" value="Unassembled WGS sequence"/>
</dbReference>
<name>A0A3S5C8W1_9PLAT</name>
<feature type="compositionally biased region" description="Basic and acidic residues" evidence="1">
    <location>
        <begin position="114"/>
        <end position="125"/>
    </location>
</feature>
<evidence type="ECO:0000256" key="1">
    <source>
        <dbReference type="SAM" id="MobiDB-lite"/>
    </source>
</evidence>
<proteinExistence type="predicted"/>
<dbReference type="EMBL" id="CAAALY010277950">
    <property type="protein sequence ID" value="VEL42975.1"/>
    <property type="molecule type" value="Genomic_DNA"/>
</dbReference>
<accession>A0A3S5C8W1</accession>
<evidence type="ECO:0000313" key="3">
    <source>
        <dbReference type="Proteomes" id="UP000784294"/>
    </source>
</evidence>
<evidence type="ECO:0000313" key="2">
    <source>
        <dbReference type="EMBL" id="VEL42975.1"/>
    </source>
</evidence>
<comment type="caution">
    <text evidence="2">The sequence shown here is derived from an EMBL/GenBank/DDBJ whole genome shotgun (WGS) entry which is preliminary data.</text>
</comment>
<feature type="region of interest" description="Disordered" evidence="1">
    <location>
        <begin position="178"/>
        <end position="208"/>
    </location>
</feature>
<keyword evidence="3" id="KW-1185">Reference proteome</keyword>
<sequence length="274" mass="30717">MAFSPGSTDPVSVGPTVIFTESPLEDPVNKPLDLTQPNDSCRKHVILSTDQLTTVKTGRTVGEEDRVCGEDGRGAKCKFALSDLPDRFASDLSAIPRLIPSDQVEVSGESRQGPIERDSDSRMTRTVEAQPTELSRADDTLRPLASPHHRYHRNHPHEYLHENQHHQTISQLVASETTNRPRNGNQEAGRQTGRNSGRVQKGREATGKGDYENLEEVFAELLLDKRRENNDTLRIIAAAVSHIRFTLNLVEPVFCRLLTMAYVGRKCFTHERLF</sequence>
<reference evidence="2" key="1">
    <citation type="submission" date="2018-11" db="EMBL/GenBank/DDBJ databases">
        <authorList>
            <consortium name="Pathogen Informatics"/>
        </authorList>
    </citation>
    <scope>NUCLEOTIDE SEQUENCE</scope>
</reference>
<dbReference type="AlphaFoldDB" id="A0A3S5C8W1"/>
<protein>
    <submittedName>
        <fullName evidence="2">Uncharacterized protein</fullName>
    </submittedName>
</protein>
<gene>
    <name evidence="2" type="ORF">PXEA_LOCUS36415</name>
</gene>
<feature type="compositionally biased region" description="Polar residues" evidence="1">
    <location>
        <begin position="178"/>
        <end position="198"/>
    </location>
</feature>
<organism evidence="2 3">
    <name type="scientific">Protopolystoma xenopodis</name>
    <dbReference type="NCBI Taxonomy" id="117903"/>
    <lineage>
        <taxon>Eukaryota</taxon>
        <taxon>Metazoa</taxon>
        <taxon>Spiralia</taxon>
        <taxon>Lophotrochozoa</taxon>
        <taxon>Platyhelminthes</taxon>
        <taxon>Monogenea</taxon>
        <taxon>Polyopisthocotylea</taxon>
        <taxon>Polystomatidea</taxon>
        <taxon>Polystomatidae</taxon>
        <taxon>Protopolystoma</taxon>
    </lineage>
</organism>
<feature type="region of interest" description="Disordered" evidence="1">
    <location>
        <begin position="104"/>
        <end position="152"/>
    </location>
</feature>